<keyword evidence="2" id="KW-1003">Cell membrane</keyword>
<keyword evidence="7" id="KW-0675">Receptor</keyword>
<dbReference type="GO" id="GO:0005886">
    <property type="term" value="C:plasma membrane"/>
    <property type="evidence" value="ECO:0007669"/>
    <property type="project" value="UniProtKB-SubCell"/>
</dbReference>
<evidence type="ECO:0000256" key="5">
    <source>
        <dbReference type="ARBA" id="ARBA00023040"/>
    </source>
</evidence>
<accession>A0A8C7DQJ8</accession>
<evidence type="ECO:0000256" key="2">
    <source>
        <dbReference type="ARBA" id="ARBA00022475"/>
    </source>
</evidence>
<evidence type="ECO:0000256" key="4">
    <source>
        <dbReference type="ARBA" id="ARBA00022989"/>
    </source>
</evidence>
<evidence type="ECO:0000256" key="7">
    <source>
        <dbReference type="ARBA" id="ARBA00023170"/>
    </source>
</evidence>
<dbReference type="Gene3D" id="1.20.1070.10">
    <property type="entry name" value="Rhodopsin 7-helix transmembrane proteins"/>
    <property type="match status" value="1"/>
</dbReference>
<keyword evidence="6 9" id="KW-0472">Membrane</keyword>
<dbReference type="AlphaFoldDB" id="A0A8C7DQJ8"/>
<dbReference type="Pfam" id="PF00001">
    <property type="entry name" value="7tm_1"/>
    <property type="match status" value="1"/>
</dbReference>
<evidence type="ECO:0000259" key="10">
    <source>
        <dbReference type="PROSITE" id="PS50262"/>
    </source>
</evidence>
<keyword evidence="5" id="KW-0297">G-protein coupled receptor</keyword>
<evidence type="ECO:0000256" key="3">
    <source>
        <dbReference type="ARBA" id="ARBA00022692"/>
    </source>
</evidence>
<keyword evidence="8" id="KW-0807">Transducer</keyword>
<sequence>YVVIVTPKNVMCTGNSVDEYSRRYYLPVTYGIIFCIVSSSMVNLAVDDWIMGDVMCPIVCLSSYFNLYGSILFLTYLSEFHYVAMVLPLRAAQVQRKSWAVIDYSAVWFISILEITTMVYMTTVEKTENVIYVCIIFN</sequence>
<evidence type="ECO:0000313" key="11">
    <source>
        <dbReference type="Ensembl" id="ENSOKIP00005022756.1"/>
    </source>
</evidence>
<evidence type="ECO:0000313" key="12">
    <source>
        <dbReference type="Proteomes" id="UP000694557"/>
    </source>
</evidence>
<evidence type="ECO:0000256" key="1">
    <source>
        <dbReference type="ARBA" id="ARBA00004651"/>
    </source>
</evidence>
<keyword evidence="12" id="KW-1185">Reference proteome</keyword>
<name>A0A8C7DQJ8_ONCKI</name>
<dbReference type="Ensembl" id="ENSOKIT00005024164.1">
    <property type="protein sequence ID" value="ENSOKIP00005022756.1"/>
    <property type="gene ID" value="ENSOKIG00005009981.1"/>
</dbReference>
<organism evidence="11 12">
    <name type="scientific">Oncorhynchus kisutch</name>
    <name type="common">Coho salmon</name>
    <name type="synonym">Salmo kisutch</name>
    <dbReference type="NCBI Taxonomy" id="8019"/>
    <lineage>
        <taxon>Eukaryota</taxon>
        <taxon>Metazoa</taxon>
        <taxon>Chordata</taxon>
        <taxon>Craniata</taxon>
        <taxon>Vertebrata</taxon>
        <taxon>Euteleostomi</taxon>
        <taxon>Actinopterygii</taxon>
        <taxon>Neopterygii</taxon>
        <taxon>Teleostei</taxon>
        <taxon>Protacanthopterygii</taxon>
        <taxon>Salmoniformes</taxon>
        <taxon>Salmonidae</taxon>
        <taxon>Salmoninae</taxon>
        <taxon>Oncorhynchus</taxon>
    </lineage>
</organism>
<dbReference type="PANTHER" id="PTHR24231:SF15">
    <property type="entry name" value="2-OXOGLUTARATE RECEPTOR 1"/>
    <property type="match status" value="1"/>
</dbReference>
<dbReference type="GeneTree" id="ENSGT00990000211313"/>
<dbReference type="PANTHER" id="PTHR24231">
    <property type="entry name" value="PURINOCEPTOR-RELATED G-PROTEIN COUPLED RECEPTOR"/>
    <property type="match status" value="1"/>
</dbReference>
<evidence type="ECO:0000256" key="9">
    <source>
        <dbReference type="SAM" id="Phobius"/>
    </source>
</evidence>
<keyword evidence="4 9" id="KW-1133">Transmembrane helix</keyword>
<feature type="domain" description="G-protein coupled receptors family 1 profile" evidence="10">
    <location>
        <begin position="1"/>
        <end position="138"/>
    </location>
</feature>
<dbReference type="PROSITE" id="PS50262">
    <property type="entry name" value="G_PROTEIN_RECEP_F1_2"/>
    <property type="match status" value="1"/>
</dbReference>
<comment type="subcellular location">
    <subcellularLocation>
        <location evidence="1">Cell membrane</location>
        <topology evidence="1">Multi-pass membrane protein</topology>
    </subcellularLocation>
</comment>
<feature type="transmembrane region" description="Helical" evidence="9">
    <location>
        <begin position="24"/>
        <end position="46"/>
    </location>
</feature>
<evidence type="ECO:0000256" key="6">
    <source>
        <dbReference type="ARBA" id="ARBA00023136"/>
    </source>
</evidence>
<feature type="transmembrane region" description="Helical" evidence="9">
    <location>
        <begin position="58"/>
        <end position="78"/>
    </location>
</feature>
<reference evidence="11" key="2">
    <citation type="submission" date="2025-09" db="UniProtKB">
        <authorList>
            <consortium name="Ensembl"/>
        </authorList>
    </citation>
    <scope>IDENTIFICATION</scope>
</reference>
<dbReference type="InterPro" id="IPR000276">
    <property type="entry name" value="GPCR_Rhodpsn"/>
</dbReference>
<evidence type="ECO:0000256" key="8">
    <source>
        <dbReference type="ARBA" id="ARBA00023224"/>
    </source>
</evidence>
<dbReference type="InterPro" id="IPR017452">
    <property type="entry name" value="GPCR_Rhodpsn_7TM"/>
</dbReference>
<dbReference type="Proteomes" id="UP000694557">
    <property type="component" value="Unassembled WGS sequence"/>
</dbReference>
<proteinExistence type="predicted"/>
<reference evidence="11" key="1">
    <citation type="submission" date="2025-08" db="UniProtKB">
        <authorList>
            <consortium name="Ensembl"/>
        </authorList>
    </citation>
    <scope>IDENTIFICATION</scope>
</reference>
<keyword evidence="3 9" id="KW-0812">Transmembrane</keyword>
<feature type="transmembrane region" description="Helical" evidence="9">
    <location>
        <begin position="98"/>
        <end position="121"/>
    </location>
</feature>
<dbReference type="GO" id="GO:0004930">
    <property type="term" value="F:G protein-coupled receptor activity"/>
    <property type="evidence" value="ECO:0007669"/>
    <property type="project" value="UniProtKB-KW"/>
</dbReference>
<protein>
    <recommendedName>
        <fullName evidence="10">G-protein coupled receptors family 1 profile domain-containing protein</fullName>
    </recommendedName>
</protein>
<dbReference type="SUPFAM" id="SSF81321">
    <property type="entry name" value="Family A G protein-coupled receptor-like"/>
    <property type="match status" value="1"/>
</dbReference>